<comment type="similarity">
    <text evidence="1 3">Belongs to the short-chain dehydrogenases/reductases (SDR) family.</text>
</comment>
<organism evidence="4 5">
    <name type="scientific">Nodularia harveyana UHCC-0300</name>
    <dbReference type="NCBI Taxonomy" id="2974287"/>
    <lineage>
        <taxon>Bacteria</taxon>
        <taxon>Bacillati</taxon>
        <taxon>Cyanobacteriota</taxon>
        <taxon>Cyanophyceae</taxon>
        <taxon>Nostocales</taxon>
        <taxon>Nodulariaceae</taxon>
        <taxon>Nodularia</taxon>
    </lineage>
</organism>
<dbReference type="Pfam" id="PF00106">
    <property type="entry name" value="adh_short"/>
    <property type="match status" value="1"/>
</dbReference>
<keyword evidence="5" id="KW-1185">Reference proteome</keyword>
<dbReference type="PRINTS" id="PR00080">
    <property type="entry name" value="SDRFAMILY"/>
</dbReference>
<protein>
    <submittedName>
        <fullName evidence="4">SDR family NAD(P)-dependent oxidoreductase</fullName>
    </submittedName>
</protein>
<dbReference type="InterPro" id="IPR020904">
    <property type="entry name" value="Sc_DH/Rdtase_CS"/>
</dbReference>
<dbReference type="Gene3D" id="3.40.50.720">
    <property type="entry name" value="NAD(P)-binding Rossmann-like Domain"/>
    <property type="match status" value="1"/>
</dbReference>
<dbReference type="SUPFAM" id="SSF51735">
    <property type="entry name" value="NAD(P)-binding Rossmann-fold domains"/>
    <property type="match status" value="1"/>
</dbReference>
<gene>
    <name evidence="4" type="ORF">VB620_15290</name>
</gene>
<dbReference type="PROSITE" id="PS00061">
    <property type="entry name" value="ADH_SHORT"/>
    <property type="match status" value="1"/>
</dbReference>
<evidence type="ECO:0000256" key="1">
    <source>
        <dbReference type="ARBA" id="ARBA00006484"/>
    </source>
</evidence>
<name>A0ABU5UGL7_9CYAN</name>
<keyword evidence="2" id="KW-0560">Oxidoreductase</keyword>
<evidence type="ECO:0000313" key="4">
    <source>
        <dbReference type="EMBL" id="MEA5582702.1"/>
    </source>
</evidence>
<evidence type="ECO:0000256" key="3">
    <source>
        <dbReference type="RuleBase" id="RU000363"/>
    </source>
</evidence>
<dbReference type="InterPro" id="IPR002347">
    <property type="entry name" value="SDR_fam"/>
</dbReference>
<dbReference type="EMBL" id="JAYGHG010000027">
    <property type="protein sequence ID" value="MEA5582702.1"/>
    <property type="molecule type" value="Genomic_DNA"/>
</dbReference>
<proteinExistence type="inferred from homology"/>
<accession>A0ABU5UGL7</accession>
<sequence length="244" mass="26181">MDLNKKRILITGGGSGIGLAMARSLAFEGAHVVITGRDHNKLVAAAANHPNISSYVCDVADEAAIISLRDSMDADGGTDVLVNNAGIMHSFDVTQGFPLEKQLQEIDIDVSGPVRLVHYFLPGMLRRESVIINVSSGLAYTPYASAPVYSASKAFLHSYTQSLRAQLADTSVRVVELLPPVVDTELATDLDPSFPRISPEKLVAALIKGLKNNTDEITPGQSAQLKLMSRVAPGLLFQQMNKNI</sequence>
<dbReference type="PANTHER" id="PTHR44196:SF1">
    <property type="entry name" value="DEHYDROGENASE_REDUCTASE SDR FAMILY MEMBER 7B"/>
    <property type="match status" value="1"/>
</dbReference>
<reference evidence="4 5" key="1">
    <citation type="submission" date="2023-12" db="EMBL/GenBank/DDBJ databases">
        <title>Baltic Sea Cyanobacteria.</title>
        <authorList>
            <person name="Delbaje E."/>
            <person name="Fewer D.P."/>
            <person name="Shishido T.K."/>
        </authorList>
    </citation>
    <scope>NUCLEOTIDE SEQUENCE [LARGE SCALE GENOMIC DNA]</scope>
    <source>
        <strain evidence="4 5">UHCC-0300</strain>
    </source>
</reference>
<dbReference type="RefSeq" id="WP_323197014.1">
    <property type="nucleotide sequence ID" value="NZ_JAYGHG010000027.1"/>
</dbReference>
<dbReference type="PRINTS" id="PR00081">
    <property type="entry name" value="GDHRDH"/>
</dbReference>
<evidence type="ECO:0000256" key="2">
    <source>
        <dbReference type="ARBA" id="ARBA00023002"/>
    </source>
</evidence>
<comment type="caution">
    <text evidence="4">The sequence shown here is derived from an EMBL/GenBank/DDBJ whole genome shotgun (WGS) entry which is preliminary data.</text>
</comment>
<dbReference type="PANTHER" id="PTHR44196">
    <property type="entry name" value="DEHYDROGENASE/REDUCTASE SDR FAMILY MEMBER 7B"/>
    <property type="match status" value="1"/>
</dbReference>
<dbReference type="InterPro" id="IPR036291">
    <property type="entry name" value="NAD(P)-bd_dom_sf"/>
</dbReference>
<evidence type="ECO:0000313" key="5">
    <source>
        <dbReference type="Proteomes" id="UP001302120"/>
    </source>
</evidence>
<dbReference type="Proteomes" id="UP001302120">
    <property type="component" value="Unassembled WGS sequence"/>
</dbReference>